<dbReference type="EMBL" id="ML987189">
    <property type="protein sequence ID" value="KAF2256634.1"/>
    <property type="molecule type" value="Genomic_DNA"/>
</dbReference>
<proteinExistence type="predicted"/>
<dbReference type="RefSeq" id="XP_033691638.1">
    <property type="nucleotide sequence ID" value="XM_033823023.1"/>
</dbReference>
<feature type="non-terminal residue" evidence="2">
    <location>
        <position position="116"/>
    </location>
</feature>
<reference evidence="2" key="1">
    <citation type="journal article" date="2020" name="Stud. Mycol.">
        <title>101 Dothideomycetes genomes: a test case for predicting lifestyles and emergence of pathogens.</title>
        <authorList>
            <person name="Haridas S."/>
            <person name="Albert R."/>
            <person name="Binder M."/>
            <person name="Bloem J."/>
            <person name="Labutti K."/>
            <person name="Salamov A."/>
            <person name="Andreopoulos B."/>
            <person name="Baker S."/>
            <person name="Barry K."/>
            <person name="Bills G."/>
            <person name="Bluhm B."/>
            <person name="Cannon C."/>
            <person name="Castanera R."/>
            <person name="Culley D."/>
            <person name="Daum C."/>
            <person name="Ezra D."/>
            <person name="Gonzalez J."/>
            <person name="Henrissat B."/>
            <person name="Kuo A."/>
            <person name="Liang C."/>
            <person name="Lipzen A."/>
            <person name="Lutzoni F."/>
            <person name="Magnuson J."/>
            <person name="Mondo S."/>
            <person name="Nolan M."/>
            <person name="Ohm R."/>
            <person name="Pangilinan J."/>
            <person name="Park H.-J."/>
            <person name="Ramirez L."/>
            <person name="Alfaro M."/>
            <person name="Sun H."/>
            <person name="Tritt A."/>
            <person name="Yoshinaga Y."/>
            <person name="Zwiers L.-H."/>
            <person name="Turgeon B."/>
            <person name="Goodwin S."/>
            <person name="Spatafora J."/>
            <person name="Crous P."/>
            <person name="Grigoriev I."/>
        </authorList>
    </citation>
    <scope>NUCLEOTIDE SEQUENCE</scope>
    <source>
        <strain evidence="2">CBS 122368</strain>
    </source>
</reference>
<evidence type="ECO:0000259" key="1">
    <source>
        <dbReference type="Pfam" id="PF22893"/>
    </source>
</evidence>
<dbReference type="GeneID" id="54576353"/>
<dbReference type="OrthoDB" id="3045089at2759"/>
<keyword evidence="3" id="KW-1185">Reference proteome</keyword>
<dbReference type="AlphaFoldDB" id="A0A6A6J1H5"/>
<feature type="domain" description="Ubiquitin-like" evidence="1">
    <location>
        <begin position="45"/>
        <end position="116"/>
    </location>
</feature>
<dbReference type="InterPro" id="IPR054464">
    <property type="entry name" value="ULD_fung"/>
</dbReference>
<dbReference type="Proteomes" id="UP000800094">
    <property type="component" value="Unassembled WGS sequence"/>
</dbReference>
<name>A0A6A6J1H5_9PLEO</name>
<protein>
    <recommendedName>
        <fullName evidence="1">Ubiquitin-like domain-containing protein</fullName>
    </recommendedName>
</protein>
<evidence type="ECO:0000313" key="2">
    <source>
        <dbReference type="EMBL" id="KAF2256634.1"/>
    </source>
</evidence>
<sequence length="116" mass="13353">MKEVEEARLKAEEADKKAKAEFERRVQEEIAKRIAQEAKPTVALTQPPIKFKDAVGRRFSFPFHLCKAWQGMEGLIKQAFLNVDIIGDYVMEGRYDLLNSEGIIILPSYWETVIQP</sequence>
<accession>A0A6A6J1H5</accession>
<gene>
    <name evidence="2" type="ORF">BU26DRAFT_413523</name>
</gene>
<organism evidence="2 3">
    <name type="scientific">Trematosphaeria pertusa</name>
    <dbReference type="NCBI Taxonomy" id="390896"/>
    <lineage>
        <taxon>Eukaryota</taxon>
        <taxon>Fungi</taxon>
        <taxon>Dikarya</taxon>
        <taxon>Ascomycota</taxon>
        <taxon>Pezizomycotina</taxon>
        <taxon>Dothideomycetes</taxon>
        <taxon>Pleosporomycetidae</taxon>
        <taxon>Pleosporales</taxon>
        <taxon>Massarineae</taxon>
        <taxon>Trematosphaeriaceae</taxon>
        <taxon>Trematosphaeria</taxon>
    </lineage>
</organism>
<dbReference type="Pfam" id="PF22893">
    <property type="entry name" value="ULD_2"/>
    <property type="match status" value="1"/>
</dbReference>
<evidence type="ECO:0000313" key="3">
    <source>
        <dbReference type="Proteomes" id="UP000800094"/>
    </source>
</evidence>